<dbReference type="EMBL" id="CAJNOJ010000567">
    <property type="protein sequence ID" value="CAF1486500.1"/>
    <property type="molecule type" value="Genomic_DNA"/>
</dbReference>
<reference evidence="1" key="1">
    <citation type="submission" date="2021-02" db="EMBL/GenBank/DDBJ databases">
        <authorList>
            <person name="Nowell W R."/>
        </authorList>
    </citation>
    <scope>NUCLEOTIDE SEQUENCE</scope>
</reference>
<dbReference type="Proteomes" id="UP000663852">
    <property type="component" value="Unassembled WGS sequence"/>
</dbReference>
<gene>
    <name evidence="1" type="ORF">EDS130_LOCUS41751</name>
</gene>
<evidence type="ECO:0000313" key="2">
    <source>
        <dbReference type="Proteomes" id="UP000663852"/>
    </source>
</evidence>
<sequence length="440" mass="51383">MALNNLIMDHLLTFLDQIDVINFIEAININEEWYSLVRSSDDSFRQSMEIFRGCQRIRICQSHFACYEDSHDIDETKLVLVSKRYSDVALPELRLFIYPCFTVDAFRKLARFYNVPLFKCFVRLLPFNTIQYCADFGLIDVISFNQTTSSGRTLNEHERKLFTHNEYFETLENRKRQTSLAIINTMDEFRHNLSVRFLANTWLSAIDFSKFIIVGGCVLNAFCNLPFPDTKEQDINLIFFSGNWENFDETVDSTVAKLKEMNQNRFTADIEIQKHIGTGSYDLILPNAIKINLKFDPAKNSSDPVSHILHKLDFDICQILYNGQSLLSTCSFIEAITTKTFIMYNLHANISKNTCIRIQKYCNRGFKLIVPFNFDGDFNELMSQELIPLYSVREFYYMEDDGEIQFATQETCPVHLPIVDTFRLQDEFIRGICPKLFDYK</sequence>
<comment type="caution">
    <text evidence="1">The sequence shown here is derived from an EMBL/GenBank/DDBJ whole genome shotgun (WGS) entry which is preliminary data.</text>
</comment>
<evidence type="ECO:0000313" key="1">
    <source>
        <dbReference type="EMBL" id="CAF1486500.1"/>
    </source>
</evidence>
<dbReference type="OrthoDB" id="539213at2759"/>
<dbReference type="AlphaFoldDB" id="A0A815S3I5"/>
<name>A0A815S3I5_ADIRI</name>
<accession>A0A815S3I5</accession>
<protein>
    <submittedName>
        <fullName evidence="1">Uncharacterized protein</fullName>
    </submittedName>
</protein>
<organism evidence="1 2">
    <name type="scientific">Adineta ricciae</name>
    <name type="common">Rotifer</name>
    <dbReference type="NCBI Taxonomy" id="249248"/>
    <lineage>
        <taxon>Eukaryota</taxon>
        <taxon>Metazoa</taxon>
        <taxon>Spiralia</taxon>
        <taxon>Gnathifera</taxon>
        <taxon>Rotifera</taxon>
        <taxon>Eurotatoria</taxon>
        <taxon>Bdelloidea</taxon>
        <taxon>Adinetida</taxon>
        <taxon>Adinetidae</taxon>
        <taxon>Adineta</taxon>
    </lineage>
</organism>
<proteinExistence type="predicted"/>